<dbReference type="NCBIfam" id="NF008955">
    <property type="entry name" value="PRK12297.1"/>
    <property type="match status" value="1"/>
</dbReference>
<comment type="function">
    <text evidence="8">An essential GTPase which binds GTP, GDP and possibly (p)ppGpp with moderate affinity, with high nucleotide exchange rates and a fairly low GTP hydrolysis rate. Plays a role in control of the cell cycle, stress response, ribosome biogenesis and in those bacteria that undergo differentiation, in morphogenesis control.</text>
</comment>
<protein>
    <recommendedName>
        <fullName evidence="8">GTPase Obg</fullName>
        <ecNumber evidence="8">3.6.5.-</ecNumber>
    </recommendedName>
    <alternativeName>
        <fullName evidence="8">GTP-binding protein Obg</fullName>
    </alternativeName>
</protein>
<dbReference type="PRINTS" id="PR00326">
    <property type="entry name" value="GTP1OBG"/>
</dbReference>
<proteinExistence type="inferred from homology"/>
<comment type="similarity">
    <text evidence="1 8">Belongs to the TRAFAC class OBG-HflX-like GTPase superfamily. OBG GTPase family.</text>
</comment>
<keyword evidence="6 8" id="KW-0460">Magnesium</keyword>
<dbReference type="SUPFAM" id="SSF52540">
    <property type="entry name" value="P-loop containing nucleoside triphosphate hydrolases"/>
    <property type="match status" value="1"/>
</dbReference>
<dbReference type="AlphaFoldDB" id="A0A7W5E4N1"/>
<evidence type="ECO:0000256" key="8">
    <source>
        <dbReference type="HAMAP-Rule" id="MF_01454"/>
    </source>
</evidence>
<dbReference type="GO" id="GO:0005737">
    <property type="term" value="C:cytoplasm"/>
    <property type="evidence" value="ECO:0007669"/>
    <property type="project" value="UniProtKB-SubCell"/>
</dbReference>
<dbReference type="InterPro" id="IPR036726">
    <property type="entry name" value="GTP1_OBG_dom_sf"/>
</dbReference>
<evidence type="ECO:0000313" key="13">
    <source>
        <dbReference type="Proteomes" id="UP000536179"/>
    </source>
</evidence>
<keyword evidence="4 8" id="KW-0547">Nucleotide-binding</keyword>
<organism evidence="12 13">
    <name type="scientific">Aporhodopirellula rubra</name>
    <dbReference type="NCBI Taxonomy" id="980271"/>
    <lineage>
        <taxon>Bacteria</taxon>
        <taxon>Pseudomonadati</taxon>
        <taxon>Planctomycetota</taxon>
        <taxon>Planctomycetia</taxon>
        <taxon>Pirellulales</taxon>
        <taxon>Pirellulaceae</taxon>
        <taxon>Aporhodopirellula</taxon>
    </lineage>
</organism>
<evidence type="ECO:0000313" key="12">
    <source>
        <dbReference type="EMBL" id="MBB3210121.1"/>
    </source>
</evidence>
<dbReference type="PROSITE" id="PS51710">
    <property type="entry name" value="G_OBG"/>
    <property type="match status" value="1"/>
</dbReference>
<feature type="binding site" evidence="8">
    <location>
        <begin position="190"/>
        <end position="194"/>
    </location>
    <ligand>
        <name>GTP</name>
        <dbReference type="ChEBI" id="CHEBI:37565"/>
    </ligand>
</feature>
<dbReference type="PROSITE" id="PS00905">
    <property type="entry name" value="GTP1_OBG"/>
    <property type="match status" value="1"/>
</dbReference>
<evidence type="ECO:0000259" key="11">
    <source>
        <dbReference type="PROSITE" id="PS51883"/>
    </source>
</evidence>
<dbReference type="InterPro" id="IPR006169">
    <property type="entry name" value="GTP1_OBG_dom"/>
</dbReference>
<dbReference type="NCBIfam" id="TIGR02729">
    <property type="entry name" value="Obg_CgtA"/>
    <property type="match status" value="1"/>
</dbReference>
<feature type="domain" description="Obg" evidence="11">
    <location>
        <begin position="1"/>
        <end position="158"/>
    </location>
</feature>
<dbReference type="PIRSF" id="PIRSF002401">
    <property type="entry name" value="GTP_bd_Obg/CgtA"/>
    <property type="match status" value="1"/>
</dbReference>
<dbReference type="GO" id="GO:0000287">
    <property type="term" value="F:magnesium ion binding"/>
    <property type="evidence" value="ECO:0007669"/>
    <property type="project" value="InterPro"/>
</dbReference>
<feature type="binding site" evidence="8">
    <location>
        <begin position="212"/>
        <end position="215"/>
    </location>
    <ligand>
        <name>GTP</name>
        <dbReference type="ChEBI" id="CHEBI:37565"/>
    </ligand>
</feature>
<reference evidence="12 13" key="1">
    <citation type="submission" date="2020-08" db="EMBL/GenBank/DDBJ databases">
        <title>Genomic Encyclopedia of Type Strains, Phase III (KMG-III): the genomes of soil and plant-associated and newly described type strains.</title>
        <authorList>
            <person name="Whitman W."/>
        </authorList>
    </citation>
    <scope>NUCLEOTIDE SEQUENCE [LARGE SCALE GENOMIC DNA]</scope>
    <source>
        <strain evidence="12 13">CECT 8075</strain>
    </source>
</reference>
<evidence type="ECO:0000256" key="1">
    <source>
        <dbReference type="ARBA" id="ARBA00007699"/>
    </source>
</evidence>
<comment type="cofactor">
    <cofactor evidence="8">
        <name>Mg(2+)</name>
        <dbReference type="ChEBI" id="CHEBI:18420"/>
    </cofactor>
</comment>
<dbReference type="InterPro" id="IPR006074">
    <property type="entry name" value="GTP1-OBG_CS"/>
</dbReference>
<dbReference type="FunFam" id="2.70.210.12:FF:000001">
    <property type="entry name" value="GTPase Obg"/>
    <property type="match status" value="1"/>
</dbReference>
<evidence type="ECO:0000256" key="6">
    <source>
        <dbReference type="ARBA" id="ARBA00022842"/>
    </source>
</evidence>
<feature type="binding site" evidence="8">
    <location>
        <position position="192"/>
    </location>
    <ligand>
        <name>Mg(2+)</name>
        <dbReference type="ChEBI" id="CHEBI:18420"/>
    </ligand>
</feature>
<dbReference type="PANTHER" id="PTHR11702">
    <property type="entry name" value="DEVELOPMENTALLY REGULATED GTP-BINDING PROTEIN-RELATED"/>
    <property type="match status" value="1"/>
</dbReference>
<keyword evidence="2 8" id="KW-0963">Cytoplasm</keyword>
<evidence type="ECO:0000259" key="10">
    <source>
        <dbReference type="PROSITE" id="PS51710"/>
    </source>
</evidence>
<dbReference type="HAMAP" id="MF_01454">
    <property type="entry name" value="GTPase_Obg"/>
    <property type="match status" value="1"/>
</dbReference>
<dbReference type="GO" id="GO:0042254">
    <property type="term" value="P:ribosome biogenesis"/>
    <property type="evidence" value="ECO:0007669"/>
    <property type="project" value="UniProtKB-UniRule"/>
</dbReference>
<keyword evidence="5 8" id="KW-0378">Hydrolase</keyword>
<sequence>MFIDRVEVEFTAGKGGDGCMSFRREKFVPRGGPDGGDGGKGGSIVLEARVGVNSLAMFANRRFFRAEKGKHGEGSLRHGRKGEEMRLYVPCGTSIIDTADGFVIKDLTHPGEEFVICRGGRGGHGNARFKSATNQTPRQRTLGGDGETRHVIMQLKSIADVGLIGKPNAGKSTLLSRISSARPEIADYPFTTKFPNLGIVDVDQERSFVTADIPGLIEGASEGLGLGHEFLRHVERAGLLVHLVEPTPVDGTDPIENYSAIREELRQYDTKLGERDELVVLTKCELDPDREVFERLQQHFAENKVEHERELFAISAASEIGLHDLVEEIMQRVTRRRQEMLDAGEDLNPIREVDVPTETKPSRRTPPHKSGPTSSLSNDKQARDIPSIWGKQSPMGRTLATPPSQPTPQPGDDDNPDEHP</sequence>
<dbReference type="Gene3D" id="3.40.50.300">
    <property type="entry name" value="P-loop containing nucleotide triphosphate hydrolases"/>
    <property type="match status" value="1"/>
</dbReference>
<evidence type="ECO:0000256" key="5">
    <source>
        <dbReference type="ARBA" id="ARBA00022801"/>
    </source>
</evidence>
<dbReference type="Pfam" id="PF01926">
    <property type="entry name" value="MMR_HSR1"/>
    <property type="match status" value="1"/>
</dbReference>
<feature type="binding site" evidence="8">
    <location>
        <begin position="315"/>
        <end position="317"/>
    </location>
    <ligand>
        <name>GTP</name>
        <dbReference type="ChEBI" id="CHEBI:37565"/>
    </ligand>
</feature>
<feature type="binding site" evidence="8">
    <location>
        <begin position="165"/>
        <end position="172"/>
    </location>
    <ligand>
        <name>GTP</name>
        <dbReference type="ChEBI" id="CHEBI:37565"/>
    </ligand>
</feature>
<evidence type="ECO:0000256" key="2">
    <source>
        <dbReference type="ARBA" id="ARBA00022490"/>
    </source>
</evidence>
<dbReference type="CDD" id="cd01898">
    <property type="entry name" value="Obg"/>
    <property type="match status" value="1"/>
</dbReference>
<dbReference type="InterPro" id="IPR014100">
    <property type="entry name" value="GTP-bd_Obg/CgtA"/>
</dbReference>
<comment type="subunit">
    <text evidence="8">Monomer.</text>
</comment>
<dbReference type="InterPro" id="IPR031167">
    <property type="entry name" value="G_OBG"/>
</dbReference>
<evidence type="ECO:0000256" key="7">
    <source>
        <dbReference type="ARBA" id="ARBA00023134"/>
    </source>
</evidence>
<dbReference type="EC" id="3.6.5.-" evidence="8"/>
<evidence type="ECO:0000256" key="4">
    <source>
        <dbReference type="ARBA" id="ARBA00022741"/>
    </source>
</evidence>
<dbReference type="Gene3D" id="2.70.210.12">
    <property type="entry name" value="GTP1/OBG domain"/>
    <property type="match status" value="1"/>
</dbReference>
<dbReference type="PROSITE" id="PS51883">
    <property type="entry name" value="OBG"/>
    <property type="match status" value="1"/>
</dbReference>
<feature type="compositionally biased region" description="Acidic residues" evidence="9">
    <location>
        <begin position="411"/>
        <end position="420"/>
    </location>
</feature>
<keyword evidence="7 8" id="KW-0342">GTP-binding</keyword>
<name>A0A7W5E4N1_9BACT</name>
<dbReference type="NCBIfam" id="NF008956">
    <property type="entry name" value="PRK12299.1"/>
    <property type="match status" value="1"/>
</dbReference>
<feature type="binding site" evidence="8">
    <location>
        <begin position="282"/>
        <end position="285"/>
    </location>
    <ligand>
        <name>GTP</name>
        <dbReference type="ChEBI" id="CHEBI:37565"/>
    </ligand>
</feature>
<gene>
    <name evidence="8" type="primary">obg</name>
    <name evidence="12" type="ORF">FHS27_005967</name>
</gene>
<dbReference type="Proteomes" id="UP000536179">
    <property type="component" value="Unassembled WGS sequence"/>
</dbReference>
<dbReference type="InterPro" id="IPR006073">
    <property type="entry name" value="GTP-bd"/>
</dbReference>
<dbReference type="SUPFAM" id="SSF82051">
    <property type="entry name" value="Obg GTP-binding protein N-terminal domain"/>
    <property type="match status" value="1"/>
</dbReference>
<feature type="binding site" evidence="8">
    <location>
        <position position="172"/>
    </location>
    <ligand>
        <name>Mg(2+)</name>
        <dbReference type="ChEBI" id="CHEBI:18420"/>
    </ligand>
</feature>
<comment type="caution">
    <text evidence="12">The sequence shown here is derived from an EMBL/GenBank/DDBJ whole genome shotgun (WGS) entry which is preliminary data.</text>
</comment>
<comment type="subcellular location">
    <subcellularLocation>
        <location evidence="8">Cytoplasm</location>
    </subcellularLocation>
</comment>
<evidence type="ECO:0000256" key="3">
    <source>
        <dbReference type="ARBA" id="ARBA00022723"/>
    </source>
</evidence>
<evidence type="ECO:0000256" key="9">
    <source>
        <dbReference type="SAM" id="MobiDB-lite"/>
    </source>
</evidence>
<dbReference type="GO" id="GO:0003924">
    <property type="term" value="F:GTPase activity"/>
    <property type="evidence" value="ECO:0007669"/>
    <property type="project" value="UniProtKB-UniRule"/>
</dbReference>
<feature type="domain" description="OBG-type G" evidence="10">
    <location>
        <begin position="159"/>
        <end position="334"/>
    </location>
</feature>
<dbReference type="RefSeq" id="WP_184309238.1">
    <property type="nucleotide sequence ID" value="NZ_JACHXU010000032.1"/>
</dbReference>
<feature type="region of interest" description="Disordered" evidence="9">
    <location>
        <begin position="341"/>
        <end position="420"/>
    </location>
</feature>
<dbReference type="GO" id="GO:0005525">
    <property type="term" value="F:GTP binding"/>
    <property type="evidence" value="ECO:0007669"/>
    <property type="project" value="UniProtKB-UniRule"/>
</dbReference>
<accession>A0A7W5E4N1</accession>
<keyword evidence="3 8" id="KW-0479">Metal-binding</keyword>
<dbReference type="Pfam" id="PF01018">
    <property type="entry name" value="GTP1_OBG"/>
    <property type="match status" value="1"/>
</dbReference>
<dbReference type="InterPro" id="IPR045086">
    <property type="entry name" value="OBG_GTPase"/>
</dbReference>
<dbReference type="EMBL" id="JACHXU010000032">
    <property type="protein sequence ID" value="MBB3210121.1"/>
    <property type="molecule type" value="Genomic_DNA"/>
</dbReference>
<dbReference type="PANTHER" id="PTHR11702:SF31">
    <property type="entry name" value="MITOCHONDRIAL RIBOSOME-ASSOCIATED GTPASE 2"/>
    <property type="match status" value="1"/>
</dbReference>
<keyword evidence="13" id="KW-1185">Reference proteome</keyword>
<dbReference type="InterPro" id="IPR027417">
    <property type="entry name" value="P-loop_NTPase"/>
</dbReference>
<dbReference type="GO" id="GO:0043022">
    <property type="term" value="F:ribosome binding"/>
    <property type="evidence" value="ECO:0007669"/>
    <property type="project" value="UniProtKB-ARBA"/>
</dbReference>